<gene>
    <name evidence="2" type="ORF">MKW94_013215</name>
    <name evidence="3" type="ORF">MKW94_016502</name>
</gene>
<evidence type="ECO:0000313" key="3">
    <source>
        <dbReference type="EMBL" id="MCL7050872.1"/>
    </source>
</evidence>
<dbReference type="AlphaFoldDB" id="A0AA41W0F6"/>
<feature type="non-terminal residue" evidence="3">
    <location>
        <position position="1"/>
    </location>
</feature>
<protein>
    <recommendedName>
        <fullName evidence="1">DUF7798 domain-containing protein</fullName>
    </recommendedName>
</protein>
<reference evidence="3" key="1">
    <citation type="submission" date="2022-03" db="EMBL/GenBank/DDBJ databases">
        <title>A functionally conserved STORR gene fusion in Papaver species that diverged 16.8 million years ago.</title>
        <authorList>
            <person name="Catania T."/>
        </authorList>
    </citation>
    <scope>NUCLEOTIDE SEQUENCE</scope>
    <source>
        <strain evidence="3">S-191538</strain>
    </source>
</reference>
<name>A0AA41W0F6_PAPNU</name>
<accession>A0AA41W0F6</accession>
<dbReference type="InterPro" id="IPR056700">
    <property type="entry name" value="DUF7798"/>
</dbReference>
<evidence type="ECO:0000259" key="1">
    <source>
        <dbReference type="Pfam" id="PF25074"/>
    </source>
</evidence>
<feature type="non-terminal residue" evidence="3">
    <location>
        <position position="70"/>
    </location>
</feature>
<dbReference type="PANTHER" id="PTHR36011">
    <property type="entry name" value="BAT2 DOMAIN PROTEIN"/>
    <property type="match status" value="1"/>
</dbReference>
<feature type="domain" description="DUF7798" evidence="1">
    <location>
        <begin position="1"/>
        <end position="70"/>
    </location>
</feature>
<dbReference type="Pfam" id="PF25074">
    <property type="entry name" value="DUF7798"/>
    <property type="match status" value="1"/>
</dbReference>
<keyword evidence="4" id="KW-1185">Reference proteome</keyword>
<dbReference type="EMBL" id="JAJJMA010332531">
    <property type="protein sequence ID" value="MCL7050872.1"/>
    <property type="molecule type" value="Genomic_DNA"/>
</dbReference>
<dbReference type="Proteomes" id="UP001177140">
    <property type="component" value="Unassembled WGS sequence"/>
</dbReference>
<sequence length="70" mass="7720">RLSELCCAAVTQLFMLGKSIISSANKAQETAQEEMKIEWPEDSVERAKLIRSKAQSMAGDVELVSNSFIT</sequence>
<dbReference type="PANTHER" id="PTHR36011:SF1">
    <property type="entry name" value="BAT2 DOMAIN PROTEIN"/>
    <property type="match status" value="1"/>
</dbReference>
<comment type="caution">
    <text evidence="3">The sequence shown here is derived from an EMBL/GenBank/DDBJ whole genome shotgun (WGS) entry which is preliminary data.</text>
</comment>
<proteinExistence type="predicted"/>
<evidence type="ECO:0000313" key="2">
    <source>
        <dbReference type="EMBL" id="MCL7041911.1"/>
    </source>
</evidence>
<organism evidence="3 4">
    <name type="scientific">Papaver nudicaule</name>
    <name type="common">Iceland poppy</name>
    <dbReference type="NCBI Taxonomy" id="74823"/>
    <lineage>
        <taxon>Eukaryota</taxon>
        <taxon>Viridiplantae</taxon>
        <taxon>Streptophyta</taxon>
        <taxon>Embryophyta</taxon>
        <taxon>Tracheophyta</taxon>
        <taxon>Spermatophyta</taxon>
        <taxon>Magnoliopsida</taxon>
        <taxon>Ranunculales</taxon>
        <taxon>Papaveraceae</taxon>
        <taxon>Papaveroideae</taxon>
        <taxon>Papaver</taxon>
    </lineage>
</organism>
<evidence type="ECO:0000313" key="4">
    <source>
        <dbReference type="Proteomes" id="UP001177140"/>
    </source>
</evidence>
<dbReference type="EMBL" id="JAJJMA010228968">
    <property type="protein sequence ID" value="MCL7041911.1"/>
    <property type="molecule type" value="Genomic_DNA"/>
</dbReference>